<gene>
    <name evidence="1" type="ORF">JK635_22920</name>
</gene>
<comment type="caution">
    <text evidence="1">The sequence shown here is derived from an EMBL/GenBank/DDBJ whole genome shotgun (WGS) entry which is preliminary data.</text>
</comment>
<dbReference type="PANTHER" id="PTHR39186">
    <property type="entry name" value="DUF2071 FAMILY PROTEIN"/>
    <property type="match status" value="1"/>
</dbReference>
<evidence type="ECO:0000313" key="2">
    <source>
        <dbReference type="Proteomes" id="UP000623967"/>
    </source>
</evidence>
<name>A0ABS1TUM8_9BACI</name>
<sequence>MLKMGWIMKQTWEYVLFSHWNLEPEQVRDLIPAELELDLFDGKAWLTMLPFKVSHQRFRLLPEIPFLNRYLELNVRTYVKHRGKTGVYFFSLDANHLPSVLGARIASLPYRLARISMVEQDQQFAFYCQQVFDNGEFSVLYEPVGGPATTSKLGSLDHWLLERYYLFTKLGPLLLQGRISHESWRVCGANIKILANSISPVASAGEPQLVHFSPRKEAFIFPLKIVKG</sequence>
<dbReference type="SUPFAM" id="SSF160104">
    <property type="entry name" value="Acetoacetate decarboxylase-like"/>
    <property type="match status" value="1"/>
</dbReference>
<accession>A0ABS1TUM8</accession>
<proteinExistence type="predicted"/>
<dbReference type="Pfam" id="PF09844">
    <property type="entry name" value="DUF2071"/>
    <property type="match status" value="1"/>
</dbReference>
<evidence type="ECO:0000313" key="1">
    <source>
        <dbReference type="EMBL" id="MBL4955014.1"/>
    </source>
</evidence>
<dbReference type="EMBL" id="JAESWB010000371">
    <property type="protein sequence ID" value="MBL4955014.1"/>
    <property type="molecule type" value="Genomic_DNA"/>
</dbReference>
<organism evidence="1 2">
    <name type="scientific">Neobacillus paridis</name>
    <dbReference type="NCBI Taxonomy" id="2803862"/>
    <lineage>
        <taxon>Bacteria</taxon>
        <taxon>Bacillati</taxon>
        <taxon>Bacillota</taxon>
        <taxon>Bacilli</taxon>
        <taxon>Bacillales</taxon>
        <taxon>Bacillaceae</taxon>
        <taxon>Neobacillus</taxon>
    </lineage>
</organism>
<reference evidence="1 2" key="1">
    <citation type="submission" date="2021-01" db="EMBL/GenBank/DDBJ databases">
        <title>Genome public.</title>
        <authorList>
            <person name="Liu C."/>
            <person name="Sun Q."/>
        </authorList>
    </citation>
    <scope>NUCLEOTIDE SEQUENCE [LARGE SCALE GENOMIC DNA]</scope>
    <source>
        <strain evidence="1 2">YIM B02564</strain>
    </source>
</reference>
<keyword evidence="2" id="KW-1185">Reference proteome</keyword>
<dbReference type="InterPro" id="IPR023375">
    <property type="entry name" value="ADC_dom_sf"/>
</dbReference>
<dbReference type="PANTHER" id="PTHR39186:SF1">
    <property type="entry name" value="DUF2071 DOMAIN-CONTAINING PROTEIN"/>
    <property type="match status" value="1"/>
</dbReference>
<dbReference type="Gene3D" id="2.40.400.10">
    <property type="entry name" value="Acetoacetate decarboxylase-like"/>
    <property type="match status" value="1"/>
</dbReference>
<dbReference type="InterPro" id="IPR018644">
    <property type="entry name" value="DUF2071"/>
</dbReference>
<dbReference type="Proteomes" id="UP000623967">
    <property type="component" value="Unassembled WGS sequence"/>
</dbReference>
<protein>
    <submittedName>
        <fullName evidence="1">DUF2071 domain-containing protein</fullName>
    </submittedName>
</protein>